<evidence type="ECO:0000313" key="3">
    <source>
        <dbReference type="EMBL" id="STU64905.1"/>
    </source>
</evidence>
<dbReference type="EMBL" id="UGLZ01000004">
    <property type="protein sequence ID" value="STU64905.1"/>
    <property type="molecule type" value="Genomic_DNA"/>
</dbReference>
<dbReference type="Proteomes" id="UP000255382">
    <property type="component" value="Unassembled WGS sequence"/>
</dbReference>
<feature type="domain" description="Acyltransferase 3" evidence="2">
    <location>
        <begin position="4"/>
        <end position="78"/>
    </location>
</feature>
<sequence length="104" mass="11536">MREAWVDYAKGIGIILVVFGHVNRGLYSAGIQLSGSSYLLTDSIIYSFHMPLFFFLSGLFFTQSLDKKGKTSFVISKIDTHRLSLCRLVATARHGGSTVVALYQ</sequence>
<accession>A0A377ZDF3</accession>
<evidence type="ECO:0000313" key="4">
    <source>
        <dbReference type="Proteomes" id="UP000255382"/>
    </source>
</evidence>
<keyword evidence="4" id="KW-1185">Reference proteome</keyword>
<keyword evidence="1" id="KW-0812">Transmembrane</keyword>
<dbReference type="Pfam" id="PF01757">
    <property type="entry name" value="Acyl_transf_3"/>
    <property type="match status" value="1"/>
</dbReference>
<evidence type="ECO:0000256" key="1">
    <source>
        <dbReference type="SAM" id="Phobius"/>
    </source>
</evidence>
<evidence type="ECO:0000259" key="2">
    <source>
        <dbReference type="Pfam" id="PF01757"/>
    </source>
</evidence>
<gene>
    <name evidence="3" type="ORF">NCTC5050_01699</name>
</gene>
<dbReference type="PANTHER" id="PTHR37312">
    <property type="entry name" value="MEMBRANE-BOUND ACYLTRANSFERASE YKRP-RELATED"/>
    <property type="match status" value="1"/>
</dbReference>
<name>A0A377ZDF3_KLEPO</name>
<keyword evidence="3" id="KW-0808">Transferase</keyword>
<dbReference type="InterPro" id="IPR002656">
    <property type="entry name" value="Acyl_transf_3_dom"/>
</dbReference>
<proteinExistence type="predicted"/>
<dbReference type="InterPro" id="IPR052734">
    <property type="entry name" value="Nod_factor_acetyltransferase"/>
</dbReference>
<protein>
    <submittedName>
        <fullName evidence="3">Acyltransferase</fullName>
    </submittedName>
</protein>
<dbReference type="GO" id="GO:0016747">
    <property type="term" value="F:acyltransferase activity, transferring groups other than amino-acyl groups"/>
    <property type="evidence" value="ECO:0007669"/>
    <property type="project" value="InterPro"/>
</dbReference>
<dbReference type="AlphaFoldDB" id="A0A377ZDF3"/>
<reference evidence="3 4" key="1">
    <citation type="submission" date="2018-06" db="EMBL/GenBank/DDBJ databases">
        <authorList>
            <consortium name="Pathogen Informatics"/>
            <person name="Doyle S."/>
        </authorList>
    </citation>
    <scope>NUCLEOTIDE SEQUENCE [LARGE SCALE GENOMIC DNA]</scope>
    <source>
        <strain evidence="3 4">NCTC5050</strain>
    </source>
</reference>
<keyword evidence="1" id="KW-1133">Transmembrane helix</keyword>
<keyword evidence="1" id="KW-0472">Membrane</keyword>
<feature type="transmembrane region" description="Helical" evidence="1">
    <location>
        <begin position="12"/>
        <end position="31"/>
    </location>
</feature>
<keyword evidence="3" id="KW-0012">Acyltransferase</keyword>
<organism evidence="3 4">
    <name type="scientific">Klebsiella pneumoniae subsp. ozaenae</name>
    <dbReference type="NCBI Taxonomy" id="574"/>
    <lineage>
        <taxon>Bacteria</taxon>
        <taxon>Pseudomonadati</taxon>
        <taxon>Pseudomonadota</taxon>
        <taxon>Gammaproteobacteria</taxon>
        <taxon>Enterobacterales</taxon>
        <taxon>Enterobacteriaceae</taxon>
        <taxon>Klebsiella/Raoultella group</taxon>
        <taxon>Klebsiella</taxon>
        <taxon>Klebsiella pneumoniae complex</taxon>
    </lineage>
</organism>
<feature type="transmembrane region" description="Helical" evidence="1">
    <location>
        <begin position="43"/>
        <end position="62"/>
    </location>
</feature>
<dbReference type="PANTHER" id="PTHR37312:SF1">
    <property type="entry name" value="MEMBRANE-BOUND ACYLTRANSFERASE YKRP-RELATED"/>
    <property type="match status" value="1"/>
</dbReference>